<dbReference type="EMBL" id="OZ026884">
    <property type="protein sequence ID" value="CAL1238872.1"/>
    <property type="molecule type" value="Genomic_DNA"/>
</dbReference>
<organism evidence="1 2">
    <name type="scientific">Candidatus Methylocalor cossyra</name>
    <dbReference type="NCBI Taxonomy" id="3108543"/>
    <lineage>
        <taxon>Bacteria</taxon>
        <taxon>Pseudomonadati</taxon>
        <taxon>Pseudomonadota</taxon>
        <taxon>Gammaproteobacteria</taxon>
        <taxon>Methylococcales</taxon>
        <taxon>Methylococcaceae</taxon>
        <taxon>Candidatus Methylocalor</taxon>
    </lineage>
</organism>
<keyword evidence="2" id="KW-1185">Reference proteome</keyword>
<dbReference type="Proteomes" id="UP001497493">
    <property type="component" value="Chromosome"/>
</dbReference>
<gene>
    <name evidence="1" type="ORF">MECH1_V1_0091</name>
</gene>
<proteinExistence type="predicted"/>
<evidence type="ECO:0000313" key="2">
    <source>
        <dbReference type="Proteomes" id="UP001497493"/>
    </source>
</evidence>
<reference evidence="1 2" key="1">
    <citation type="submission" date="2024-04" db="EMBL/GenBank/DDBJ databases">
        <authorList>
            <person name="Cremers G."/>
        </authorList>
    </citation>
    <scope>NUCLEOTIDE SEQUENCE [LARGE SCALE GENOMIC DNA]</scope>
    <source>
        <strain evidence="1">MeCH1-AG</strain>
    </source>
</reference>
<evidence type="ECO:0000313" key="1">
    <source>
        <dbReference type="EMBL" id="CAL1238872.1"/>
    </source>
</evidence>
<protein>
    <submittedName>
        <fullName evidence="1">Uncharacterized protein</fullName>
    </submittedName>
</protein>
<dbReference type="RefSeq" id="WP_348758480.1">
    <property type="nucleotide sequence ID" value="NZ_OZ026884.1"/>
</dbReference>
<sequence length="92" mass="11056">MLKSLRPIVVLAKPREHGVPEPFAFYLGERRIDVLEVMDRWLAADYGYFKLRTAEGIYILRHDDREQRWALTLYKRWESLPGFELEKKPKVH</sequence>
<name>A0ABM9NE52_9GAMM</name>
<accession>A0ABM9NE52</accession>